<gene>
    <name evidence="2" type="ORF">METZ01_LOCUS226539</name>
</gene>
<organism evidence="2">
    <name type="scientific">marine metagenome</name>
    <dbReference type="NCBI Taxonomy" id="408172"/>
    <lineage>
        <taxon>unclassified sequences</taxon>
        <taxon>metagenomes</taxon>
        <taxon>ecological metagenomes</taxon>
    </lineage>
</organism>
<dbReference type="InterPro" id="IPR013216">
    <property type="entry name" value="Methyltransf_11"/>
</dbReference>
<proteinExistence type="predicted"/>
<feature type="non-terminal residue" evidence="2">
    <location>
        <position position="1"/>
    </location>
</feature>
<sequence>VVSPNSEERVQWVYASTNNQELEDRYDQWAAAYDKDLEDDFAWNAPHNAVQLFKEFVPSSAKVLDAGAGTGLVGEILATLGFKDMVAMDLSMGMLDVAKAKNVYHTFHQMTLGDTLDYKTDEFDAVISVGVFTMGHAPSSSFDELIRVTKPGGYIAFSLRVDMYQDSGFKEKQSALETAGAWKLAKVTDSFQPLPKGEPEVFHQIWAYQVI</sequence>
<evidence type="ECO:0000259" key="1">
    <source>
        <dbReference type="Pfam" id="PF08241"/>
    </source>
</evidence>
<dbReference type="EMBL" id="UINC01055144">
    <property type="protein sequence ID" value="SVB73685.1"/>
    <property type="molecule type" value="Genomic_DNA"/>
</dbReference>
<reference evidence="2" key="1">
    <citation type="submission" date="2018-05" db="EMBL/GenBank/DDBJ databases">
        <authorList>
            <person name="Lanie J.A."/>
            <person name="Ng W.-L."/>
            <person name="Kazmierczak K.M."/>
            <person name="Andrzejewski T.M."/>
            <person name="Davidsen T.M."/>
            <person name="Wayne K.J."/>
            <person name="Tettelin H."/>
            <person name="Glass J.I."/>
            <person name="Rusch D."/>
            <person name="Podicherti R."/>
            <person name="Tsui H.-C.T."/>
            <person name="Winkler M.E."/>
        </authorList>
    </citation>
    <scope>NUCLEOTIDE SEQUENCE</scope>
</reference>
<dbReference type="AlphaFoldDB" id="A0A382GG17"/>
<dbReference type="CDD" id="cd02440">
    <property type="entry name" value="AdoMet_MTases"/>
    <property type="match status" value="1"/>
</dbReference>
<dbReference type="Gene3D" id="3.40.50.150">
    <property type="entry name" value="Vaccinia Virus protein VP39"/>
    <property type="match status" value="1"/>
</dbReference>
<accession>A0A382GG17</accession>
<dbReference type="GO" id="GO:0010420">
    <property type="term" value="F:polyprenyldihydroxybenzoate methyltransferase activity"/>
    <property type="evidence" value="ECO:0007669"/>
    <property type="project" value="TreeGrafter"/>
</dbReference>
<evidence type="ECO:0000313" key="2">
    <source>
        <dbReference type="EMBL" id="SVB73685.1"/>
    </source>
</evidence>
<dbReference type="Pfam" id="PF08241">
    <property type="entry name" value="Methyltransf_11"/>
    <property type="match status" value="1"/>
</dbReference>
<feature type="domain" description="Methyltransferase type 11" evidence="1">
    <location>
        <begin position="64"/>
        <end position="157"/>
    </location>
</feature>
<dbReference type="InterPro" id="IPR029063">
    <property type="entry name" value="SAM-dependent_MTases_sf"/>
</dbReference>
<name>A0A382GG17_9ZZZZ</name>
<dbReference type="PANTHER" id="PTHR43464:SF23">
    <property type="entry name" value="JUVENILE HORMONE ACID O-METHYLTRANSFERASE"/>
    <property type="match status" value="1"/>
</dbReference>
<protein>
    <recommendedName>
        <fullName evidence="1">Methyltransferase type 11 domain-containing protein</fullName>
    </recommendedName>
</protein>
<dbReference type="SUPFAM" id="SSF53335">
    <property type="entry name" value="S-adenosyl-L-methionine-dependent methyltransferases"/>
    <property type="match status" value="1"/>
</dbReference>
<dbReference type="PANTHER" id="PTHR43464">
    <property type="entry name" value="METHYLTRANSFERASE"/>
    <property type="match status" value="1"/>
</dbReference>